<accession>A0A0F9EJD5</accession>
<name>A0A0F9EJD5_9ZZZZ</name>
<protein>
    <submittedName>
        <fullName evidence="1">Uncharacterized protein</fullName>
    </submittedName>
</protein>
<dbReference type="EMBL" id="LAZR01024726">
    <property type="protein sequence ID" value="KKL74208.1"/>
    <property type="molecule type" value="Genomic_DNA"/>
</dbReference>
<proteinExistence type="predicted"/>
<comment type="caution">
    <text evidence="1">The sequence shown here is derived from an EMBL/GenBank/DDBJ whole genome shotgun (WGS) entry which is preliminary data.</text>
</comment>
<dbReference type="AlphaFoldDB" id="A0A0F9EJD5"/>
<organism evidence="1">
    <name type="scientific">marine sediment metagenome</name>
    <dbReference type="NCBI Taxonomy" id="412755"/>
    <lineage>
        <taxon>unclassified sequences</taxon>
        <taxon>metagenomes</taxon>
        <taxon>ecological metagenomes</taxon>
    </lineage>
</organism>
<evidence type="ECO:0000313" key="1">
    <source>
        <dbReference type="EMBL" id="KKL74208.1"/>
    </source>
</evidence>
<sequence length="66" mass="7561">MGDIPCEECYGERYLKNGKFGTTETCHRCHGEGTNKCPHDNIRNGFRGIKMYVKCIDCEDTWEVIG</sequence>
<reference evidence="1" key="1">
    <citation type="journal article" date="2015" name="Nature">
        <title>Complex archaea that bridge the gap between prokaryotes and eukaryotes.</title>
        <authorList>
            <person name="Spang A."/>
            <person name="Saw J.H."/>
            <person name="Jorgensen S.L."/>
            <person name="Zaremba-Niedzwiedzka K."/>
            <person name="Martijn J."/>
            <person name="Lind A.E."/>
            <person name="van Eijk R."/>
            <person name="Schleper C."/>
            <person name="Guy L."/>
            <person name="Ettema T.J."/>
        </authorList>
    </citation>
    <scope>NUCLEOTIDE SEQUENCE</scope>
</reference>
<gene>
    <name evidence="1" type="ORF">LCGC14_2067180</name>
</gene>